<evidence type="ECO:0000256" key="1">
    <source>
        <dbReference type="SAM" id="MobiDB-lite"/>
    </source>
</evidence>
<reference evidence="2 3" key="1">
    <citation type="submission" date="2015-03" db="EMBL/GenBank/DDBJ databases">
        <title>Genomics and transcriptomics of the oil-accumulating basidiomycete yeast T. oleaginosus allow insights into substrate utilization and the diverse evolutionary trajectories of mating systems in fungi.</title>
        <authorList>
            <consortium name="DOE Joint Genome Institute"/>
            <person name="Kourist R."/>
            <person name="Kracht O."/>
            <person name="Bracharz F."/>
            <person name="Lipzen A."/>
            <person name="Nolan M."/>
            <person name="Ohm R."/>
            <person name="Grigoriev I."/>
            <person name="Sun S."/>
            <person name="Heitman J."/>
            <person name="Bruck T."/>
            <person name="Nowrousian M."/>
        </authorList>
    </citation>
    <scope>NUCLEOTIDE SEQUENCE [LARGE SCALE GENOMIC DNA]</scope>
    <source>
        <strain evidence="2 3">IBC0246</strain>
    </source>
</reference>
<accession>A0A0J1BCY7</accession>
<dbReference type="RefSeq" id="XP_018282405.1">
    <property type="nucleotide sequence ID" value="XM_018427497.1"/>
</dbReference>
<feature type="compositionally biased region" description="Low complexity" evidence="1">
    <location>
        <begin position="1"/>
        <end position="13"/>
    </location>
</feature>
<evidence type="ECO:0000313" key="3">
    <source>
        <dbReference type="Proteomes" id="UP000053611"/>
    </source>
</evidence>
<feature type="compositionally biased region" description="Basic and acidic residues" evidence="1">
    <location>
        <begin position="78"/>
        <end position="88"/>
    </location>
</feature>
<keyword evidence="3" id="KW-1185">Reference proteome</keyword>
<feature type="region of interest" description="Disordered" evidence="1">
    <location>
        <begin position="78"/>
        <end position="120"/>
    </location>
</feature>
<proteinExistence type="predicted"/>
<protein>
    <submittedName>
        <fullName evidence="2">Uncharacterized protein</fullName>
    </submittedName>
</protein>
<name>A0A0J1BCY7_9TREE</name>
<dbReference type="GeneID" id="28988100"/>
<dbReference type="EMBL" id="KQ087179">
    <property type="protein sequence ID" value="KLT45914.1"/>
    <property type="molecule type" value="Genomic_DNA"/>
</dbReference>
<feature type="region of interest" description="Disordered" evidence="1">
    <location>
        <begin position="1"/>
        <end position="50"/>
    </location>
</feature>
<dbReference type="Proteomes" id="UP000053611">
    <property type="component" value="Unassembled WGS sequence"/>
</dbReference>
<sequence length="222" mass="24676">MSSSETHTSTTCSWRTQRSKGQLPQKPRLVGLSGCHPLPPRPQPYRGEHMEGVQSLPRLLPSMTEMPKTVTLCFKKEKEKEKEKEMEKAPLQLQQHAVGDGSMTKRSASIKPREGQQPRRIPIPLEALFGPPRTPSPHFYAVAAKDAMKKAKYTCIPLPLEEFLGLPRSTRSPTTPSLPSPSNGEPSPITPSTKALTKARRSSHSDVLVLHRNKGALFFKEI</sequence>
<feature type="compositionally biased region" description="Low complexity" evidence="1">
    <location>
        <begin position="166"/>
        <end position="182"/>
    </location>
</feature>
<gene>
    <name evidence="2" type="ORF">CC85DRAFT_89001</name>
</gene>
<dbReference type="AlphaFoldDB" id="A0A0J1BCY7"/>
<feature type="region of interest" description="Disordered" evidence="1">
    <location>
        <begin position="164"/>
        <end position="206"/>
    </location>
</feature>
<evidence type="ECO:0000313" key="2">
    <source>
        <dbReference type="EMBL" id="KLT45914.1"/>
    </source>
</evidence>
<organism evidence="2 3">
    <name type="scientific">Cutaneotrichosporon oleaginosum</name>
    <dbReference type="NCBI Taxonomy" id="879819"/>
    <lineage>
        <taxon>Eukaryota</taxon>
        <taxon>Fungi</taxon>
        <taxon>Dikarya</taxon>
        <taxon>Basidiomycota</taxon>
        <taxon>Agaricomycotina</taxon>
        <taxon>Tremellomycetes</taxon>
        <taxon>Trichosporonales</taxon>
        <taxon>Trichosporonaceae</taxon>
        <taxon>Cutaneotrichosporon</taxon>
    </lineage>
</organism>